<reference evidence="2 3" key="1">
    <citation type="journal article" date="2013" name="Nat. Commun.">
        <title>The evolution and pathogenic mechanisms of the rice sheath blight pathogen.</title>
        <authorList>
            <person name="Zheng A."/>
            <person name="Lin R."/>
            <person name="Xu L."/>
            <person name="Qin P."/>
            <person name="Tang C."/>
            <person name="Ai P."/>
            <person name="Zhang D."/>
            <person name="Liu Y."/>
            <person name="Sun Z."/>
            <person name="Feng H."/>
            <person name="Wang Y."/>
            <person name="Chen Y."/>
            <person name="Liang X."/>
            <person name="Fu R."/>
            <person name="Li Q."/>
            <person name="Zhang J."/>
            <person name="Yu X."/>
            <person name="Xie Z."/>
            <person name="Ding L."/>
            <person name="Guan P."/>
            <person name="Tang J."/>
            <person name="Liang Y."/>
            <person name="Wang S."/>
            <person name="Deng Q."/>
            <person name="Li S."/>
            <person name="Zhu J."/>
            <person name="Wang L."/>
            <person name="Liu H."/>
            <person name="Li P."/>
        </authorList>
    </citation>
    <scope>NUCLEOTIDE SEQUENCE [LARGE SCALE GENOMIC DNA]</scope>
    <source>
        <strain evidence="3">AG-1 IA</strain>
    </source>
</reference>
<dbReference type="AlphaFoldDB" id="L8X282"/>
<feature type="compositionally biased region" description="Basic and acidic residues" evidence="1">
    <location>
        <begin position="427"/>
        <end position="445"/>
    </location>
</feature>
<proteinExistence type="predicted"/>
<keyword evidence="3" id="KW-1185">Reference proteome</keyword>
<evidence type="ECO:0000313" key="3">
    <source>
        <dbReference type="Proteomes" id="UP000011668"/>
    </source>
</evidence>
<comment type="caution">
    <text evidence="2">The sequence shown here is derived from an EMBL/GenBank/DDBJ whole genome shotgun (WGS) entry which is preliminary data.</text>
</comment>
<organism evidence="2 3">
    <name type="scientific">Thanatephorus cucumeris (strain AG1-IA)</name>
    <name type="common">Rice sheath blight fungus</name>
    <name type="synonym">Rhizoctonia solani</name>
    <dbReference type="NCBI Taxonomy" id="983506"/>
    <lineage>
        <taxon>Eukaryota</taxon>
        <taxon>Fungi</taxon>
        <taxon>Dikarya</taxon>
        <taxon>Basidiomycota</taxon>
        <taxon>Agaricomycotina</taxon>
        <taxon>Agaricomycetes</taxon>
        <taxon>Cantharellales</taxon>
        <taxon>Ceratobasidiaceae</taxon>
        <taxon>Rhizoctonia</taxon>
        <taxon>Rhizoctonia solani AG-1</taxon>
    </lineage>
</organism>
<evidence type="ECO:0000313" key="2">
    <source>
        <dbReference type="EMBL" id="ELU42729.1"/>
    </source>
</evidence>
<accession>L8X282</accession>
<dbReference type="HOGENOM" id="CLU_588179_0_0_1"/>
<sequence>MIFSVAGGRCAPAQREVMLVCVAVRKIRLRKHDFAPNAFYECDTTAPQRKHGGTLVRRAWRPDITRSGGVLLESSLRHQNIPADSLFVTPSTNIMKPKDFEIRLAGRQGDNPVDGLLGIDDCTWPVRAEIVPLKGALELKKVEFGELAYVEKILFHGRVVVFDSSTSSKAGSTYTKVTSPLSLSHRFNIPTNLPGAIKCHKDPASVVWKLNICVSRKKPTFSHDPHIESYQYSGARSFLPHTLITQPHILQGRDDKRGVAWDIEFPRSFFAAGECLSGKITLRRFSAKSKFSLRNLYFELSEHVITRASAIPAYGDVQEYRGSRTLVKSKIVVDHSFGSDGSLAVQLPMSLPQDCTPDYSGPHVFVSSASVVQGKSVPLTVRLVIKVMHRVVIKTKSKHGVEADHLTQFPLRIVAVAFEERVRLTSGKKGTEISSRRKDADDRKSPLHMVGVQQLSILPQQRPLT</sequence>
<name>L8X282_THACA</name>
<evidence type="ECO:0000256" key="1">
    <source>
        <dbReference type="SAM" id="MobiDB-lite"/>
    </source>
</evidence>
<dbReference type="OrthoDB" id="3191339at2759"/>
<feature type="region of interest" description="Disordered" evidence="1">
    <location>
        <begin position="427"/>
        <end position="446"/>
    </location>
</feature>
<protein>
    <submittedName>
        <fullName evidence="2">Uncharacterized protein</fullName>
    </submittedName>
</protein>
<gene>
    <name evidence="2" type="ORF">AG1IA_03235</name>
</gene>
<dbReference type="Proteomes" id="UP000011668">
    <property type="component" value="Unassembled WGS sequence"/>
</dbReference>
<dbReference type="EMBL" id="AFRT01000759">
    <property type="protein sequence ID" value="ELU42729.1"/>
    <property type="molecule type" value="Genomic_DNA"/>
</dbReference>